<keyword evidence="1" id="KW-0732">Signal</keyword>
<dbReference type="InterPro" id="IPR010869">
    <property type="entry name" value="DUF1501"/>
</dbReference>
<gene>
    <name evidence="2" type="ORF">GJ700_05600</name>
</gene>
<sequence>MERRDFLTLLAAGAGSMAPLGHAAWAATAPASQDTRRKLVVVMLRGAADGLNIVAPVADPDYVQARPTIALAAPGKDDGALDLDGYFGLHPALQPLMPLWRERKLAFVHACGSLDPTRSHFDAQDYMESATPGIKSTPDGWMNRLAAALPGTSTPTRTLSIGPVLPRILAGAAPAVNLASVASASKAGVLERPALASGFDRLYEGHPRYGKAYRDGREARREVMAAAEAQPAMQPMAEPNMQADLQATMPPAMQSGAQPGMQRNLQQEMLAANNGAPLPAGFPDDAARLATLMRSDPNIQLAFFALGGWDTHAGQGAGTGQLAGRLSPLALGLAQFARRLGPMFDDTVVVVMSEFGRTVRENGNRGTDHGHGNAMWVMGGGVAGGKVLGDWRGLSDGALHEGRDVPVTTDFRAVLAQVAEQHLRLDARQLAQVFPGLPAGARLALLG</sequence>
<accession>A0A7X2LRV3</accession>
<evidence type="ECO:0000313" key="3">
    <source>
        <dbReference type="Proteomes" id="UP000446768"/>
    </source>
</evidence>
<dbReference type="PANTHER" id="PTHR43737:SF1">
    <property type="entry name" value="DUF1501 DOMAIN-CONTAINING PROTEIN"/>
    <property type="match status" value="1"/>
</dbReference>
<dbReference type="AlphaFoldDB" id="A0A7X2LRV3"/>
<organism evidence="2 3">
    <name type="scientific">Pseudoduganella rivuli</name>
    <dbReference type="NCBI Taxonomy" id="2666085"/>
    <lineage>
        <taxon>Bacteria</taxon>
        <taxon>Pseudomonadati</taxon>
        <taxon>Pseudomonadota</taxon>
        <taxon>Betaproteobacteria</taxon>
        <taxon>Burkholderiales</taxon>
        <taxon>Oxalobacteraceae</taxon>
        <taxon>Telluria group</taxon>
        <taxon>Pseudoduganella</taxon>
    </lineage>
</organism>
<reference evidence="2 3" key="1">
    <citation type="submission" date="2019-11" db="EMBL/GenBank/DDBJ databases">
        <title>Novel species isolated from a subtropical stream in China.</title>
        <authorList>
            <person name="Lu H."/>
        </authorList>
    </citation>
    <scope>NUCLEOTIDE SEQUENCE [LARGE SCALE GENOMIC DNA]</scope>
    <source>
        <strain evidence="2 3">FT92W</strain>
    </source>
</reference>
<name>A0A7X2LRV3_9BURK</name>
<evidence type="ECO:0000313" key="2">
    <source>
        <dbReference type="EMBL" id="MRV71193.1"/>
    </source>
</evidence>
<feature type="chain" id="PRO_5031083976" evidence="1">
    <location>
        <begin position="24"/>
        <end position="447"/>
    </location>
</feature>
<dbReference type="RefSeq" id="WP_154371683.1">
    <property type="nucleotide sequence ID" value="NZ_WKJJ01000003.1"/>
</dbReference>
<dbReference type="InterPro" id="IPR006311">
    <property type="entry name" value="TAT_signal"/>
</dbReference>
<feature type="signal peptide" evidence="1">
    <location>
        <begin position="1"/>
        <end position="23"/>
    </location>
</feature>
<comment type="caution">
    <text evidence="2">The sequence shown here is derived from an EMBL/GenBank/DDBJ whole genome shotgun (WGS) entry which is preliminary data.</text>
</comment>
<protein>
    <submittedName>
        <fullName evidence="2">DUF1501 domain-containing protein</fullName>
    </submittedName>
</protein>
<dbReference type="PROSITE" id="PS51318">
    <property type="entry name" value="TAT"/>
    <property type="match status" value="1"/>
</dbReference>
<dbReference type="PANTHER" id="PTHR43737">
    <property type="entry name" value="BLL7424 PROTEIN"/>
    <property type="match status" value="1"/>
</dbReference>
<proteinExistence type="predicted"/>
<evidence type="ECO:0000256" key="1">
    <source>
        <dbReference type="SAM" id="SignalP"/>
    </source>
</evidence>
<dbReference type="NCBIfam" id="TIGR01409">
    <property type="entry name" value="TAT_signal_seq"/>
    <property type="match status" value="1"/>
</dbReference>
<dbReference type="Proteomes" id="UP000446768">
    <property type="component" value="Unassembled WGS sequence"/>
</dbReference>
<keyword evidence="3" id="KW-1185">Reference proteome</keyword>
<dbReference type="Pfam" id="PF07394">
    <property type="entry name" value="DUF1501"/>
    <property type="match status" value="1"/>
</dbReference>
<dbReference type="InterPro" id="IPR019546">
    <property type="entry name" value="TAT_signal_bac_arc"/>
</dbReference>
<dbReference type="EMBL" id="WKJJ01000003">
    <property type="protein sequence ID" value="MRV71193.1"/>
    <property type="molecule type" value="Genomic_DNA"/>
</dbReference>